<dbReference type="InterPro" id="IPR018062">
    <property type="entry name" value="HTH_AraC-typ_CS"/>
</dbReference>
<keyword evidence="2" id="KW-0238">DNA-binding</keyword>
<accession>A0A0N0ZT15</accession>
<evidence type="ECO:0000256" key="2">
    <source>
        <dbReference type="ARBA" id="ARBA00023125"/>
    </source>
</evidence>
<dbReference type="PANTHER" id="PTHR43280">
    <property type="entry name" value="ARAC-FAMILY TRANSCRIPTIONAL REGULATOR"/>
    <property type="match status" value="1"/>
</dbReference>
<dbReference type="InterPro" id="IPR020449">
    <property type="entry name" value="Tscrpt_reg_AraC-type_HTH"/>
</dbReference>
<dbReference type="Gene3D" id="1.10.10.60">
    <property type="entry name" value="Homeodomain-like"/>
    <property type="match status" value="2"/>
</dbReference>
<dbReference type="Proteomes" id="UP000037953">
    <property type="component" value="Unassembled WGS sequence"/>
</dbReference>
<evidence type="ECO:0000313" key="6">
    <source>
        <dbReference type="Proteomes" id="UP000037953"/>
    </source>
</evidence>
<dbReference type="PATRIC" id="fig|253.9.peg.2582"/>
<dbReference type="PROSITE" id="PS00041">
    <property type="entry name" value="HTH_ARAC_FAMILY_1"/>
    <property type="match status" value="1"/>
</dbReference>
<dbReference type="Pfam" id="PF12833">
    <property type="entry name" value="HTH_18"/>
    <property type="match status" value="1"/>
</dbReference>
<dbReference type="GO" id="GO:0003700">
    <property type="term" value="F:DNA-binding transcription factor activity"/>
    <property type="evidence" value="ECO:0007669"/>
    <property type="project" value="InterPro"/>
</dbReference>
<proteinExistence type="predicted"/>
<protein>
    <submittedName>
        <fullName evidence="5">AraC family transcriptional regulator</fullName>
    </submittedName>
</protein>
<dbReference type="SUPFAM" id="SSF46689">
    <property type="entry name" value="Homeodomain-like"/>
    <property type="match status" value="2"/>
</dbReference>
<reference evidence="6" key="2">
    <citation type="submission" date="2015-09" db="EMBL/GenBank/DDBJ databases">
        <title>Draft genome sequence of a multidrug-resistant Chryseobacterium indologenes isolate from Malaysia.</title>
        <authorList>
            <person name="Yu C.Y."/>
            <person name="Ang G.Y."/>
            <person name="Chan K.-G."/>
        </authorList>
    </citation>
    <scope>NUCLEOTIDE SEQUENCE [LARGE SCALE GENOMIC DNA]</scope>
    <source>
        <strain evidence="6">CI_885</strain>
    </source>
</reference>
<dbReference type="PROSITE" id="PS01124">
    <property type="entry name" value="HTH_ARAC_FAMILY_2"/>
    <property type="match status" value="1"/>
</dbReference>
<evidence type="ECO:0000259" key="4">
    <source>
        <dbReference type="PROSITE" id="PS01124"/>
    </source>
</evidence>
<dbReference type="EMBL" id="LJOD01000020">
    <property type="protein sequence ID" value="KPE49276.1"/>
    <property type="molecule type" value="Genomic_DNA"/>
</dbReference>
<dbReference type="InterPro" id="IPR018060">
    <property type="entry name" value="HTH_AraC"/>
</dbReference>
<keyword evidence="3" id="KW-0804">Transcription</keyword>
<feature type="domain" description="HTH araC/xylS-type" evidence="4">
    <location>
        <begin position="180"/>
        <end position="277"/>
    </location>
</feature>
<dbReference type="RefSeq" id="WP_062703039.1">
    <property type="nucleotide sequence ID" value="NZ_LJOD01000020.1"/>
</dbReference>
<dbReference type="PANTHER" id="PTHR43280:SF34">
    <property type="entry name" value="ARAC-FAMILY TRANSCRIPTIONAL REGULATOR"/>
    <property type="match status" value="1"/>
</dbReference>
<comment type="caution">
    <text evidence="5">The sequence shown here is derived from an EMBL/GenBank/DDBJ whole genome shotgun (WGS) entry which is preliminary data.</text>
</comment>
<dbReference type="OrthoDB" id="1410704at2"/>
<gene>
    <name evidence="5" type="ORF">AOB46_20895</name>
</gene>
<evidence type="ECO:0000256" key="1">
    <source>
        <dbReference type="ARBA" id="ARBA00023015"/>
    </source>
</evidence>
<dbReference type="GO" id="GO:0043565">
    <property type="term" value="F:sequence-specific DNA binding"/>
    <property type="evidence" value="ECO:0007669"/>
    <property type="project" value="InterPro"/>
</dbReference>
<evidence type="ECO:0000256" key="3">
    <source>
        <dbReference type="ARBA" id="ARBA00023163"/>
    </source>
</evidence>
<dbReference type="SMART" id="SM00342">
    <property type="entry name" value="HTH_ARAC"/>
    <property type="match status" value="1"/>
</dbReference>
<reference evidence="5 6" key="1">
    <citation type="journal article" date="2015" name="Genom Data">
        <title>Draft genome sequence of a multidrug-resistant Chryseobacterium indologenes isolate from Malaysia.</title>
        <authorList>
            <person name="Yu C.Y."/>
            <person name="Ang G.Y."/>
            <person name="Cheng H.J."/>
            <person name="Cheong Y.M."/>
            <person name="Yin W.F."/>
            <person name="Chan K.G."/>
        </authorList>
    </citation>
    <scope>NUCLEOTIDE SEQUENCE [LARGE SCALE GENOMIC DNA]</scope>
    <source>
        <strain evidence="5 6">CI_885</strain>
    </source>
</reference>
<sequence>MKIQKEIIEFEKGKSFKLFSPSLKNCFFWHYHPEIELVYVEALNGIRHVGKDISGFTDSDLLLIGANVPHLNFDYGIQTECKQLVLQMRENFLQDIILPVPEFENIRTLLDKSYLGLSFSGKTKDLVVEKLKIIKGKNSFESLIGLIEILQILADSTEVRELNNEDTRIRWFLNDKIRMGTIYDYIHENYDKKPNVNEIAAIVSLSTPAFCRYFKKQTNMTFTDFVNNYRINQAKIFLLKDYSVTEVCFQVGFESLSYFNKLFKQHTGDTPSEFRKKHFRAIEINGRIAEIDRDSACNK</sequence>
<keyword evidence="1" id="KW-0805">Transcription regulation</keyword>
<evidence type="ECO:0000313" key="5">
    <source>
        <dbReference type="EMBL" id="KPE49276.1"/>
    </source>
</evidence>
<dbReference type="InterPro" id="IPR009057">
    <property type="entry name" value="Homeodomain-like_sf"/>
</dbReference>
<dbReference type="AlphaFoldDB" id="A0A0N0ZT15"/>
<dbReference type="PRINTS" id="PR00032">
    <property type="entry name" value="HTHARAC"/>
</dbReference>
<name>A0A0N0ZT15_CHRID</name>
<organism evidence="5 6">
    <name type="scientific">Chryseobacterium indologenes</name>
    <name type="common">Flavobacterium indologenes</name>
    <dbReference type="NCBI Taxonomy" id="253"/>
    <lineage>
        <taxon>Bacteria</taxon>
        <taxon>Pseudomonadati</taxon>
        <taxon>Bacteroidota</taxon>
        <taxon>Flavobacteriia</taxon>
        <taxon>Flavobacteriales</taxon>
        <taxon>Weeksellaceae</taxon>
        <taxon>Chryseobacterium group</taxon>
        <taxon>Chryseobacterium</taxon>
    </lineage>
</organism>